<feature type="transmembrane region" description="Helical" evidence="8">
    <location>
        <begin position="44"/>
        <end position="65"/>
    </location>
</feature>
<comment type="subcellular location">
    <subcellularLocation>
        <location evidence="1">Cell membrane</location>
        <topology evidence="1">Multi-pass membrane protein</topology>
    </subcellularLocation>
</comment>
<feature type="transmembrane region" description="Helical" evidence="8">
    <location>
        <begin position="135"/>
        <end position="159"/>
    </location>
</feature>
<name>A0A1I2SBH1_9GAMM</name>
<organism evidence="9 10">
    <name type="scientific">Neptunomonas qingdaonensis</name>
    <dbReference type="NCBI Taxonomy" id="1045558"/>
    <lineage>
        <taxon>Bacteria</taxon>
        <taxon>Pseudomonadati</taxon>
        <taxon>Pseudomonadota</taxon>
        <taxon>Gammaproteobacteria</taxon>
        <taxon>Oceanospirillales</taxon>
        <taxon>Oceanospirillaceae</taxon>
        <taxon>Neptunomonas</taxon>
    </lineage>
</organism>
<keyword evidence="4" id="KW-1003">Cell membrane</keyword>
<evidence type="ECO:0000256" key="6">
    <source>
        <dbReference type="ARBA" id="ARBA00022989"/>
    </source>
</evidence>
<dbReference type="Pfam" id="PF03591">
    <property type="entry name" value="AzlC"/>
    <property type="match status" value="1"/>
</dbReference>
<accession>A0A1I2SBH1</accession>
<feature type="transmembrane region" description="Helical" evidence="8">
    <location>
        <begin position="165"/>
        <end position="180"/>
    </location>
</feature>
<feature type="transmembrane region" description="Helical" evidence="8">
    <location>
        <begin position="211"/>
        <end position="229"/>
    </location>
</feature>
<dbReference type="PANTHER" id="PTHR34979">
    <property type="entry name" value="INNER MEMBRANE PROTEIN YGAZ"/>
    <property type="match status" value="1"/>
</dbReference>
<evidence type="ECO:0000313" key="9">
    <source>
        <dbReference type="EMBL" id="SFG48247.1"/>
    </source>
</evidence>
<protein>
    <submittedName>
        <fullName evidence="9">Predicted branched-chain amino acid permease (Azaleucine resistance)</fullName>
    </submittedName>
</protein>
<evidence type="ECO:0000256" key="7">
    <source>
        <dbReference type="ARBA" id="ARBA00023136"/>
    </source>
</evidence>
<gene>
    <name evidence="9" type="ORF">SAMN05216175_107129</name>
</gene>
<dbReference type="RefSeq" id="WP_090728337.1">
    <property type="nucleotide sequence ID" value="NZ_FOOU01000007.1"/>
</dbReference>
<dbReference type="PANTHER" id="PTHR34979:SF1">
    <property type="entry name" value="INNER MEMBRANE PROTEIN YGAZ"/>
    <property type="match status" value="1"/>
</dbReference>
<keyword evidence="6 8" id="KW-1133">Transmembrane helix</keyword>
<evidence type="ECO:0000256" key="4">
    <source>
        <dbReference type="ARBA" id="ARBA00022475"/>
    </source>
</evidence>
<dbReference type="GO" id="GO:0005886">
    <property type="term" value="C:plasma membrane"/>
    <property type="evidence" value="ECO:0007669"/>
    <property type="project" value="UniProtKB-SubCell"/>
</dbReference>
<dbReference type="InterPro" id="IPR011606">
    <property type="entry name" value="Brnchd-chn_aa_trnsp_permease"/>
</dbReference>
<reference evidence="10" key="1">
    <citation type="submission" date="2016-10" db="EMBL/GenBank/DDBJ databases">
        <authorList>
            <person name="Varghese N."/>
            <person name="Submissions S."/>
        </authorList>
    </citation>
    <scope>NUCLEOTIDE SEQUENCE [LARGE SCALE GENOMIC DNA]</scope>
    <source>
        <strain evidence="10">CGMCC 1.10971</strain>
    </source>
</reference>
<dbReference type="OrthoDB" id="9803444at2"/>
<keyword evidence="3" id="KW-0813">Transport</keyword>
<evidence type="ECO:0000256" key="1">
    <source>
        <dbReference type="ARBA" id="ARBA00004651"/>
    </source>
</evidence>
<feature type="transmembrane region" description="Helical" evidence="8">
    <location>
        <begin position="187"/>
        <end position="205"/>
    </location>
</feature>
<feature type="transmembrane region" description="Helical" evidence="8">
    <location>
        <begin position="71"/>
        <end position="97"/>
    </location>
</feature>
<sequence length="242" mass="26445">MQIRDYRSQFWQGVRDLMPLVSGVLPFGLIVGANGVALDMSPELIMGMTVMFFAGSAQLAAMQLIQENAAFVVIVLTTIVINLRFAIYSATFAPLFYPLKKRYRLSFAYILSDQAYGLCIAPDQQQRSDAERISYYLGTALALWVSWVLSVLLGIAVGASIPPEWMLGFTIPLAFLAMLMSTITNRLLLIVAVVSGLAAIFLQGLPYNLGFVLAVVFGVVAGLILPRIAGRSFNSVMGRPHE</sequence>
<dbReference type="STRING" id="1045558.SAMN05216175_107129"/>
<keyword evidence="5 8" id="KW-0812">Transmembrane</keyword>
<feature type="transmembrane region" description="Helical" evidence="8">
    <location>
        <begin position="20"/>
        <end position="37"/>
    </location>
</feature>
<evidence type="ECO:0000256" key="8">
    <source>
        <dbReference type="SAM" id="Phobius"/>
    </source>
</evidence>
<dbReference type="Proteomes" id="UP000198623">
    <property type="component" value="Unassembled WGS sequence"/>
</dbReference>
<keyword evidence="10" id="KW-1185">Reference proteome</keyword>
<comment type="similarity">
    <text evidence="2">Belongs to the AzlC family.</text>
</comment>
<evidence type="ECO:0000256" key="5">
    <source>
        <dbReference type="ARBA" id="ARBA00022692"/>
    </source>
</evidence>
<keyword evidence="7 8" id="KW-0472">Membrane</keyword>
<evidence type="ECO:0000256" key="2">
    <source>
        <dbReference type="ARBA" id="ARBA00010735"/>
    </source>
</evidence>
<proteinExistence type="inferred from homology"/>
<dbReference type="AlphaFoldDB" id="A0A1I2SBH1"/>
<dbReference type="GO" id="GO:1903785">
    <property type="term" value="P:L-valine transmembrane transport"/>
    <property type="evidence" value="ECO:0007669"/>
    <property type="project" value="TreeGrafter"/>
</dbReference>
<evidence type="ECO:0000256" key="3">
    <source>
        <dbReference type="ARBA" id="ARBA00022448"/>
    </source>
</evidence>
<dbReference type="EMBL" id="FOOU01000007">
    <property type="protein sequence ID" value="SFG48247.1"/>
    <property type="molecule type" value="Genomic_DNA"/>
</dbReference>
<evidence type="ECO:0000313" key="10">
    <source>
        <dbReference type="Proteomes" id="UP000198623"/>
    </source>
</evidence>